<proteinExistence type="inferred from homology"/>
<protein>
    <submittedName>
        <fullName evidence="8">Protein-disulfide isomerase</fullName>
    </submittedName>
</protein>
<dbReference type="PANTHER" id="PTHR13887:SF14">
    <property type="entry name" value="DISULFIDE BOND FORMATION PROTEIN D"/>
    <property type="match status" value="1"/>
</dbReference>
<evidence type="ECO:0000256" key="3">
    <source>
        <dbReference type="ARBA" id="ARBA00022729"/>
    </source>
</evidence>
<dbReference type="GO" id="GO:0016853">
    <property type="term" value="F:isomerase activity"/>
    <property type="evidence" value="ECO:0007669"/>
    <property type="project" value="UniProtKB-KW"/>
</dbReference>
<dbReference type="InterPro" id="IPR012336">
    <property type="entry name" value="Thioredoxin-like_fold"/>
</dbReference>
<dbReference type="Proteomes" id="UP000533306">
    <property type="component" value="Unassembled WGS sequence"/>
</dbReference>
<evidence type="ECO:0000256" key="2">
    <source>
        <dbReference type="ARBA" id="ARBA00005791"/>
    </source>
</evidence>
<dbReference type="GO" id="GO:0016491">
    <property type="term" value="F:oxidoreductase activity"/>
    <property type="evidence" value="ECO:0007669"/>
    <property type="project" value="UniProtKB-KW"/>
</dbReference>
<evidence type="ECO:0000256" key="5">
    <source>
        <dbReference type="ARBA" id="ARBA00023157"/>
    </source>
</evidence>
<keyword evidence="3" id="KW-0732">Signal</keyword>
<dbReference type="InterPro" id="IPR013766">
    <property type="entry name" value="Thioredoxin_domain"/>
</dbReference>
<gene>
    <name evidence="8" type="ORF">HNR59_003164</name>
</gene>
<name>A0A7W9S4C9_9HYPH</name>
<keyword evidence="4" id="KW-0560">Oxidoreductase</keyword>
<sequence length="234" mass="25036">MSTIQSRIMSPLAETGSSETLPIAPVSRRAALGLGLAALMAAPGFTLRARAQDGEQLDPGMILNDPADPNAGNAKGDVTIVYFFDYNCPFCKKTMAPLNKVVKQDGKVRLVYKDWPILTSASIYGAKLALAAYHQGKYSEVHHALMGIPGGRVPEDKMRKAVAGVGLDMKRLERDMKAKDAEITTLLRRHGAQADALGLAGTPVFLIGPFLVASALDEAGFKQVISDARARESN</sequence>
<evidence type="ECO:0000256" key="1">
    <source>
        <dbReference type="ARBA" id="ARBA00003565"/>
    </source>
</evidence>
<keyword evidence="9" id="KW-1185">Reference proteome</keyword>
<keyword evidence="8" id="KW-0413">Isomerase</keyword>
<dbReference type="PROSITE" id="PS51352">
    <property type="entry name" value="THIOREDOXIN_2"/>
    <property type="match status" value="1"/>
</dbReference>
<reference evidence="8 9" key="1">
    <citation type="submission" date="2020-08" db="EMBL/GenBank/DDBJ databases">
        <title>Genomic Encyclopedia of Type Strains, Phase IV (KMG-IV): sequencing the most valuable type-strain genomes for metagenomic binning, comparative biology and taxonomic classification.</title>
        <authorList>
            <person name="Goeker M."/>
        </authorList>
    </citation>
    <scope>NUCLEOTIDE SEQUENCE [LARGE SCALE GENOMIC DNA]</scope>
    <source>
        <strain evidence="8 9">DSM 11099</strain>
    </source>
</reference>
<dbReference type="AlphaFoldDB" id="A0A7W9S4C9"/>
<organism evidence="8 9">
    <name type="scientific">Aquamicrobium lusatiense</name>
    <dbReference type="NCBI Taxonomy" id="89772"/>
    <lineage>
        <taxon>Bacteria</taxon>
        <taxon>Pseudomonadati</taxon>
        <taxon>Pseudomonadota</taxon>
        <taxon>Alphaproteobacteria</taxon>
        <taxon>Hyphomicrobiales</taxon>
        <taxon>Phyllobacteriaceae</taxon>
        <taxon>Aquamicrobium</taxon>
    </lineage>
</organism>
<dbReference type="Gene3D" id="3.40.30.10">
    <property type="entry name" value="Glutaredoxin"/>
    <property type="match status" value="1"/>
</dbReference>
<keyword evidence="6" id="KW-0676">Redox-active center</keyword>
<comment type="similarity">
    <text evidence="2">Belongs to the thioredoxin family. DsbA subfamily.</text>
</comment>
<dbReference type="SUPFAM" id="SSF52833">
    <property type="entry name" value="Thioredoxin-like"/>
    <property type="match status" value="1"/>
</dbReference>
<comment type="caution">
    <text evidence="8">The sequence shown here is derived from an EMBL/GenBank/DDBJ whole genome shotgun (WGS) entry which is preliminary data.</text>
</comment>
<dbReference type="PANTHER" id="PTHR13887">
    <property type="entry name" value="GLUTATHIONE S-TRANSFERASE KAPPA"/>
    <property type="match status" value="1"/>
</dbReference>
<evidence type="ECO:0000256" key="4">
    <source>
        <dbReference type="ARBA" id="ARBA00023002"/>
    </source>
</evidence>
<dbReference type="Pfam" id="PF13462">
    <property type="entry name" value="Thioredoxin_4"/>
    <property type="match status" value="1"/>
</dbReference>
<dbReference type="InterPro" id="IPR036249">
    <property type="entry name" value="Thioredoxin-like_sf"/>
</dbReference>
<dbReference type="CDD" id="cd03023">
    <property type="entry name" value="DsbA_Com1_like"/>
    <property type="match status" value="1"/>
</dbReference>
<evidence type="ECO:0000256" key="6">
    <source>
        <dbReference type="ARBA" id="ARBA00023284"/>
    </source>
</evidence>
<keyword evidence="5" id="KW-1015">Disulfide bond</keyword>
<evidence type="ECO:0000313" key="9">
    <source>
        <dbReference type="Proteomes" id="UP000533306"/>
    </source>
</evidence>
<accession>A0A7W9S4C9</accession>
<evidence type="ECO:0000313" key="8">
    <source>
        <dbReference type="EMBL" id="MBB6013775.1"/>
    </source>
</evidence>
<comment type="function">
    <text evidence="1">May be required for disulfide bond formation in some proteins.</text>
</comment>
<evidence type="ECO:0000259" key="7">
    <source>
        <dbReference type="PROSITE" id="PS51352"/>
    </source>
</evidence>
<feature type="domain" description="Thioredoxin" evidence="7">
    <location>
        <begin position="36"/>
        <end position="167"/>
    </location>
</feature>
<dbReference type="EMBL" id="JACHEU010000002">
    <property type="protein sequence ID" value="MBB6013775.1"/>
    <property type="molecule type" value="Genomic_DNA"/>
</dbReference>